<dbReference type="InterPro" id="IPR020848">
    <property type="entry name" value="AP_endonuclease_F1_CS"/>
</dbReference>
<comment type="cofactor">
    <cofactor evidence="1">
        <name>Mn(2+)</name>
        <dbReference type="ChEBI" id="CHEBI:29035"/>
    </cofactor>
</comment>
<dbReference type="Proteomes" id="UP000242818">
    <property type="component" value="Unassembled WGS sequence"/>
</dbReference>
<evidence type="ECO:0000256" key="5">
    <source>
        <dbReference type="ARBA" id="ARBA00022842"/>
    </source>
</evidence>
<proteinExistence type="inferred from homology"/>
<keyword evidence="5 7" id="KW-0460">Magnesium</keyword>
<dbReference type="CDD" id="cd10281">
    <property type="entry name" value="Nape_like_AP-endo"/>
    <property type="match status" value="1"/>
</dbReference>
<dbReference type="SUPFAM" id="SSF56219">
    <property type="entry name" value="DNase I-like"/>
    <property type="match status" value="1"/>
</dbReference>
<dbReference type="NCBIfam" id="TIGR00195">
    <property type="entry name" value="exoDNase_III"/>
    <property type="match status" value="1"/>
</dbReference>
<evidence type="ECO:0000259" key="9">
    <source>
        <dbReference type="Pfam" id="PF03372"/>
    </source>
</evidence>
<organism evidence="10 11">
    <name type="scientific">Chitinophaga costaii</name>
    <dbReference type="NCBI Taxonomy" id="1335309"/>
    <lineage>
        <taxon>Bacteria</taxon>
        <taxon>Pseudomonadati</taxon>
        <taxon>Bacteroidota</taxon>
        <taxon>Chitinophagia</taxon>
        <taxon>Chitinophagales</taxon>
        <taxon>Chitinophagaceae</taxon>
        <taxon>Chitinophaga</taxon>
    </lineage>
</organism>
<protein>
    <submittedName>
        <fullName evidence="10">Exodeoxyribonuclease-3</fullName>
    </submittedName>
</protein>
<dbReference type="GO" id="GO:0046872">
    <property type="term" value="F:metal ion binding"/>
    <property type="evidence" value="ECO:0007669"/>
    <property type="project" value="UniProtKB-KW"/>
</dbReference>
<dbReference type="Gene3D" id="3.60.10.10">
    <property type="entry name" value="Endonuclease/exonuclease/phosphatase"/>
    <property type="match status" value="1"/>
</dbReference>
<feature type="binding site" evidence="7">
    <location>
        <position position="245"/>
    </location>
    <ligand>
        <name>Mg(2+)</name>
        <dbReference type="ChEBI" id="CHEBI:18420"/>
        <label>1</label>
    </ligand>
</feature>
<keyword evidence="4" id="KW-0378">Hydrolase</keyword>
<dbReference type="PANTHER" id="PTHR22748">
    <property type="entry name" value="AP ENDONUCLEASE"/>
    <property type="match status" value="1"/>
</dbReference>
<feature type="site" description="Transition state stabilizer" evidence="8">
    <location>
        <position position="150"/>
    </location>
</feature>
<evidence type="ECO:0000256" key="2">
    <source>
        <dbReference type="ARBA" id="ARBA00007092"/>
    </source>
</evidence>
<dbReference type="AlphaFoldDB" id="A0A1C4A861"/>
<accession>A0A1C4A861</accession>
<dbReference type="NCBIfam" id="TIGR00633">
    <property type="entry name" value="xth"/>
    <property type="match status" value="1"/>
</dbReference>
<feature type="site" description="Important for catalytic activity" evidence="8">
    <location>
        <position position="219"/>
    </location>
</feature>
<keyword evidence="11" id="KW-1185">Reference proteome</keyword>
<dbReference type="GO" id="GO:0008081">
    <property type="term" value="F:phosphoric diester hydrolase activity"/>
    <property type="evidence" value="ECO:0007669"/>
    <property type="project" value="TreeGrafter"/>
</dbReference>
<feature type="binding site" evidence="7">
    <location>
        <position position="244"/>
    </location>
    <ligand>
        <name>Mg(2+)</name>
        <dbReference type="ChEBI" id="CHEBI:18420"/>
        <label>1</label>
    </ligand>
</feature>
<keyword evidence="3 7" id="KW-0479">Metal-binding</keyword>
<feature type="active site" description="Proton acceptor" evidence="6">
    <location>
        <position position="245"/>
    </location>
</feature>
<feature type="binding site" evidence="7">
    <location>
        <position position="7"/>
    </location>
    <ligand>
        <name>Mg(2+)</name>
        <dbReference type="ChEBI" id="CHEBI:18420"/>
        <label>1</label>
    </ligand>
</feature>
<dbReference type="GO" id="GO:0006284">
    <property type="term" value="P:base-excision repair"/>
    <property type="evidence" value="ECO:0007669"/>
    <property type="project" value="TreeGrafter"/>
</dbReference>
<reference evidence="10 11" key="1">
    <citation type="submission" date="2016-08" db="EMBL/GenBank/DDBJ databases">
        <authorList>
            <person name="Seilhamer J.J."/>
        </authorList>
    </citation>
    <scope>NUCLEOTIDE SEQUENCE [LARGE SCALE GENOMIC DNA]</scope>
    <source>
        <strain evidence="10 11">A37T2</strain>
    </source>
</reference>
<dbReference type="PANTHER" id="PTHR22748:SF6">
    <property type="entry name" value="DNA-(APURINIC OR APYRIMIDINIC SITE) ENDONUCLEASE"/>
    <property type="match status" value="1"/>
</dbReference>
<gene>
    <name evidence="10" type="ORF">GA0116948_10214</name>
</gene>
<evidence type="ECO:0000313" key="11">
    <source>
        <dbReference type="Proteomes" id="UP000242818"/>
    </source>
</evidence>
<evidence type="ECO:0000256" key="7">
    <source>
        <dbReference type="PIRSR" id="PIRSR604808-2"/>
    </source>
</evidence>
<dbReference type="GO" id="GO:0003906">
    <property type="term" value="F:DNA-(apurinic or apyrimidinic site) endonuclease activity"/>
    <property type="evidence" value="ECO:0007669"/>
    <property type="project" value="TreeGrafter"/>
</dbReference>
<feature type="binding site" evidence="7">
    <location>
        <position position="148"/>
    </location>
    <ligand>
        <name>Mg(2+)</name>
        <dbReference type="ChEBI" id="CHEBI:18420"/>
        <label>1</label>
    </ligand>
</feature>
<dbReference type="InterPro" id="IPR020847">
    <property type="entry name" value="AP_endonuclease_F1_BS"/>
</dbReference>
<dbReference type="PROSITE" id="PS00727">
    <property type="entry name" value="AP_NUCLEASE_F1_2"/>
    <property type="match status" value="1"/>
</dbReference>
<feature type="binding site" evidence="7">
    <location>
        <position position="150"/>
    </location>
    <ligand>
        <name>Mg(2+)</name>
        <dbReference type="ChEBI" id="CHEBI:18420"/>
        <label>1</label>
    </ligand>
</feature>
<dbReference type="OrthoDB" id="9803914at2"/>
<feature type="active site" evidence="6">
    <location>
        <position position="108"/>
    </location>
</feature>
<dbReference type="EMBL" id="FMAR01000002">
    <property type="protein sequence ID" value="SCB90849.1"/>
    <property type="molecule type" value="Genomic_DNA"/>
</dbReference>
<dbReference type="InterPro" id="IPR036691">
    <property type="entry name" value="Endo/exonu/phosph_ase_sf"/>
</dbReference>
<evidence type="ECO:0000256" key="6">
    <source>
        <dbReference type="PIRSR" id="PIRSR604808-1"/>
    </source>
</evidence>
<dbReference type="PROSITE" id="PS00726">
    <property type="entry name" value="AP_NUCLEASE_F1_1"/>
    <property type="match status" value="1"/>
</dbReference>
<evidence type="ECO:0000256" key="8">
    <source>
        <dbReference type="PIRSR" id="PIRSR604808-3"/>
    </source>
</evidence>
<dbReference type="FunFam" id="3.60.10.10:FF:000026">
    <property type="entry name" value="Exodeoxyribonuclease III"/>
    <property type="match status" value="1"/>
</dbReference>
<evidence type="ECO:0000313" key="10">
    <source>
        <dbReference type="EMBL" id="SCB90849.1"/>
    </source>
</evidence>
<comment type="similarity">
    <text evidence="2">Belongs to the DNA repair enzymes AP/ExoA family.</text>
</comment>
<dbReference type="InterPro" id="IPR004808">
    <property type="entry name" value="AP_endonuc_1"/>
</dbReference>
<dbReference type="RefSeq" id="WP_089708978.1">
    <property type="nucleotide sequence ID" value="NZ_FMAR01000002.1"/>
</dbReference>
<evidence type="ECO:0000256" key="3">
    <source>
        <dbReference type="ARBA" id="ARBA00022723"/>
    </source>
</evidence>
<feature type="domain" description="Endonuclease/exonuclease/phosphatase" evidence="9">
    <location>
        <begin position="4"/>
        <end position="221"/>
    </location>
</feature>
<evidence type="ECO:0000256" key="4">
    <source>
        <dbReference type="ARBA" id="ARBA00022801"/>
    </source>
</evidence>
<dbReference type="GO" id="GO:0003677">
    <property type="term" value="F:DNA binding"/>
    <property type="evidence" value="ECO:0007669"/>
    <property type="project" value="InterPro"/>
</dbReference>
<evidence type="ECO:0000256" key="1">
    <source>
        <dbReference type="ARBA" id="ARBA00001936"/>
    </source>
</evidence>
<feature type="active site" description="Proton donor/acceptor" evidence="6">
    <location>
        <position position="148"/>
    </location>
</feature>
<name>A0A1C4A861_9BACT</name>
<feature type="binding site" evidence="7">
    <location>
        <position position="35"/>
    </location>
    <ligand>
        <name>Mg(2+)</name>
        <dbReference type="ChEBI" id="CHEBI:18420"/>
        <label>1</label>
    </ligand>
</feature>
<dbReference type="PROSITE" id="PS51435">
    <property type="entry name" value="AP_NUCLEASE_F1_4"/>
    <property type="match status" value="1"/>
</dbReference>
<dbReference type="GO" id="GO:0008311">
    <property type="term" value="F:double-stranded DNA 3'-5' DNA exonuclease activity"/>
    <property type="evidence" value="ECO:0007669"/>
    <property type="project" value="TreeGrafter"/>
</dbReference>
<feature type="site" description="Interaction with DNA substrate" evidence="8">
    <location>
        <position position="245"/>
    </location>
</feature>
<dbReference type="Pfam" id="PF03372">
    <property type="entry name" value="Exo_endo_phos"/>
    <property type="match status" value="1"/>
</dbReference>
<dbReference type="InterPro" id="IPR005135">
    <property type="entry name" value="Endo/exonuclease/phosphatase"/>
</dbReference>
<keyword evidence="7" id="KW-0464">Manganese</keyword>
<dbReference type="STRING" id="1335309.GA0116948_10214"/>
<sequence>MRIISYNVNGLRSAMTKGFTEWLKTDPADIICIQETKAQKDNVDFSQFDALGYEHYWHSATKKGYSGVAVLTKIKPDNVIYGTGHQQSDFEGRVIRLDFGDITLINAYFPSGTSGELRQSYKYQWLEEFHAFLLELAQTRPNLVVCGDYNIVHKPIDIHDPVSNKNSTGFLPEERAWMDKFFASGFVDTFRHFNKDAQQYSWWSFRANARANNKGWRIDYINVTTPMLEKLSNAYIMPHIKHSDHCPVFLELDV</sequence>
<comment type="cofactor">
    <cofactor evidence="7">
        <name>Mg(2+)</name>
        <dbReference type="ChEBI" id="CHEBI:18420"/>
    </cofactor>
    <cofactor evidence="7">
        <name>Mn(2+)</name>
        <dbReference type="ChEBI" id="CHEBI:29035"/>
    </cofactor>
    <text evidence="7">Probably binds two magnesium or manganese ions per subunit.</text>
</comment>